<accession>A0A8J4DP45</accession>
<evidence type="ECO:0008006" key="3">
    <source>
        <dbReference type="Google" id="ProtNLM"/>
    </source>
</evidence>
<protein>
    <recommendedName>
        <fullName evidence="3">Aminoglycoside phosphotransferase domain-containing protein</fullName>
    </recommendedName>
</protein>
<keyword evidence="2" id="KW-1185">Reference proteome</keyword>
<evidence type="ECO:0000313" key="1">
    <source>
        <dbReference type="EMBL" id="GIJ44248.1"/>
    </source>
</evidence>
<reference evidence="1" key="1">
    <citation type="submission" date="2021-01" db="EMBL/GenBank/DDBJ databases">
        <title>Whole genome shotgun sequence of Virgisporangium aliadipatigenens NBRC 105644.</title>
        <authorList>
            <person name="Komaki H."/>
            <person name="Tamura T."/>
        </authorList>
    </citation>
    <scope>NUCLEOTIDE SEQUENCE</scope>
    <source>
        <strain evidence="1">NBRC 105644</strain>
    </source>
</reference>
<dbReference type="InterPro" id="IPR011009">
    <property type="entry name" value="Kinase-like_dom_sf"/>
</dbReference>
<dbReference type="EMBL" id="BOPF01000003">
    <property type="protein sequence ID" value="GIJ44248.1"/>
    <property type="molecule type" value="Genomic_DNA"/>
</dbReference>
<evidence type="ECO:0000313" key="2">
    <source>
        <dbReference type="Proteomes" id="UP000619260"/>
    </source>
</evidence>
<comment type="caution">
    <text evidence="1">The sequence shown here is derived from an EMBL/GenBank/DDBJ whole genome shotgun (WGS) entry which is preliminary data.</text>
</comment>
<dbReference type="SUPFAM" id="SSF56112">
    <property type="entry name" value="Protein kinase-like (PK-like)"/>
    <property type="match status" value="1"/>
</dbReference>
<dbReference type="AlphaFoldDB" id="A0A8J4DP45"/>
<gene>
    <name evidence="1" type="ORF">Val02_11340</name>
</gene>
<name>A0A8J4DP45_9ACTN</name>
<proteinExistence type="predicted"/>
<sequence>MLVGFDGTDWVLPTVPDGTIAALGEHVRERFGVDVTVTACLGVSGDTAISAWRLYLCEPRARIRLDGPGRWMTAEDLLARGVDAQQGEAVVSWLANGRPSAPVPWERRGWFDEVVNWTVGRLAARGIRITGRPRQRTCTLWSYVLEFPTSAGSVYFKAAPRPFAHEPSLTAMLAEWYPDDMPTVIAVEPTRHWFLTEEIDGFDVLRPEPRSLDVLAQALVRYAGIQWELAARAEALRDAGVPDLRLAVLPDVLESLLDHTSMFTGEAPESLTPGELDALRRCVPWFRGLCRRVAALDIPETLVNTDLCCRNIAFSGAGPVFFDWAESALTTPLCSMRMFLLDVDEAFPDDDGPVGHLRDAYLACWTGSLTLEELRQAYRLAEPVTRVVRAATWFDCLREVPVERRLEWRVAIPRNLRDLLSFAHERSLRP</sequence>
<organism evidence="1 2">
    <name type="scientific">Virgisporangium aliadipatigenens</name>
    <dbReference type="NCBI Taxonomy" id="741659"/>
    <lineage>
        <taxon>Bacteria</taxon>
        <taxon>Bacillati</taxon>
        <taxon>Actinomycetota</taxon>
        <taxon>Actinomycetes</taxon>
        <taxon>Micromonosporales</taxon>
        <taxon>Micromonosporaceae</taxon>
        <taxon>Virgisporangium</taxon>
    </lineage>
</organism>
<dbReference type="Proteomes" id="UP000619260">
    <property type="component" value="Unassembled WGS sequence"/>
</dbReference>